<feature type="transmembrane region" description="Helical" evidence="1">
    <location>
        <begin position="738"/>
        <end position="760"/>
    </location>
</feature>
<feature type="transmembrane region" description="Helical" evidence="1">
    <location>
        <begin position="161"/>
        <end position="178"/>
    </location>
</feature>
<feature type="transmembrane region" description="Helical" evidence="1">
    <location>
        <begin position="450"/>
        <end position="474"/>
    </location>
</feature>
<keyword evidence="1" id="KW-0812">Transmembrane</keyword>
<name>A0A443HJI5_BYSSP</name>
<dbReference type="GeneID" id="39594404"/>
<organism evidence="3 4">
    <name type="scientific">Byssochlamys spectabilis</name>
    <name type="common">Paecilomyces variotii</name>
    <dbReference type="NCBI Taxonomy" id="264951"/>
    <lineage>
        <taxon>Eukaryota</taxon>
        <taxon>Fungi</taxon>
        <taxon>Dikarya</taxon>
        <taxon>Ascomycota</taxon>
        <taxon>Pezizomycotina</taxon>
        <taxon>Eurotiomycetes</taxon>
        <taxon>Eurotiomycetidae</taxon>
        <taxon>Eurotiales</taxon>
        <taxon>Thermoascaceae</taxon>
        <taxon>Paecilomyces</taxon>
    </lineage>
</organism>
<sequence length="884" mass="99227">MAEFLATVKREYEKRSWRSRGDVRGLSVLPENRFGKVVDNEQSCLKTNRGETSGASLCLAATVVVLLLNVALTAVAASRAATFDGETVYEGDCGRVQRWLTGFKFLINALATAVLASSNYCMQHLSAPSRAEVDQAHAQRRWFDIGTPTLGNLRYMGWTRTVLWILLFLTSFPYHLLYNSAVFSSLASNAYAVVVVPQDISSGTSSTASESCFESLVGTNVSNIQQMYQANDFEILNKSACINEYGVPFLKNRRTLLLVTDNSSVRAPGLWAGVGNPPLGVDGTRDAFSWMCSELDENDLCEKSSVLNNSDNWAVSALPFAQQGLVVAARNGSFRFSGYNYTTAAEDPSLPQWVQENIQIIGIAMSGWFPDPGNDSFSVLNGNDSYLGLNYLSLSNGPSFLSQITVQQSNSVCASEQNPGYEAAQLYQNQPYPIDHCLSQRVKERCRLMYSWQICIVAIACNVIETFCILFTVWQKRTGLLLTVGDAIASFLNKPDSTTLCCSWMDQRAMKRFISRSKSRPKRTLLMAVFQKLWSGSAVKETDCQPSDVVRFGFLPPRKWWFQTTRRREWALFLFFFALCIWAAFICFQTSRDGVFDYIQKDDIHTLWSLGFGTTQPETLIRYLNTYNFLTMILLSNSPQLILSLLYYFSNRLLTRMLCAAEYCSYSIHRKPLRVSRPEGVQRSTYFLSLPYRYSIPVMIVSAVLHWLLSRSIFYVRILQYDQSGVLDKTKTISTCGLSLMPMIFTISLAGLALAILLGLGLRRFPTRVPLAGNCSLAISAACHPPPEDQNPALKPVMWGEVQLGDPSGEDEIWQRTELDDQSLTDETSNPLLNRNEDAVDHQMENIDDWETARQPYCKRSSAIAHCSFTSMEVKKPDPSKRYA</sequence>
<evidence type="ECO:0000259" key="2">
    <source>
        <dbReference type="Pfam" id="PF20163"/>
    </source>
</evidence>
<keyword evidence="1" id="KW-1133">Transmembrane helix</keyword>
<evidence type="ECO:0000313" key="3">
    <source>
        <dbReference type="EMBL" id="RWQ91944.1"/>
    </source>
</evidence>
<dbReference type="InterPro" id="IPR046623">
    <property type="entry name" value="DUF6536"/>
</dbReference>
<dbReference type="EMBL" id="RCNU01000015">
    <property type="protein sequence ID" value="RWQ91944.1"/>
    <property type="molecule type" value="Genomic_DNA"/>
</dbReference>
<keyword evidence="1" id="KW-0472">Membrane</keyword>
<feature type="transmembrane region" description="Helical" evidence="1">
    <location>
        <begin position="627"/>
        <end position="649"/>
    </location>
</feature>
<dbReference type="STRING" id="264951.A0A443HJI5"/>
<feature type="transmembrane region" description="Helical" evidence="1">
    <location>
        <begin position="105"/>
        <end position="122"/>
    </location>
</feature>
<evidence type="ECO:0000256" key="1">
    <source>
        <dbReference type="SAM" id="Phobius"/>
    </source>
</evidence>
<dbReference type="Proteomes" id="UP000283841">
    <property type="component" value="Unassembled WGS sequence"/>
</dbReference>
<protein>
    <recommendedName>
        <fullName evidence="2">DUF6536 domain-containing protein</fullName>
    </recommendedName>
</protein>
<dbReference type="Pfam" id="PF20163">
    <property type="entry name" value="DUF6536"/>
    <property type="match status" value="1"/>
</dbReference>
<evidence type="ECO:0000313" key="4">
    <source>
        <dbReference type="Proteomes" id="UP000283841"/>
    </source>
</evidence>
<dbReference type="PANTHER" id="PTHR35395">
    <property type="entry name" value="DUF6536 DOMAIN-CONTAINING PROTEIN"/>
    <property type="match status" value="1"/>
</dbReference>
<proteinExistence type="predicted"/>
<feature type="transmembrane region" description="Helical" evidence="1">
    <location>
        <begin position="696"/>
        <end position="718"/>
    </location>
</feature>
<feature type="transmembrane region" description="Helical" evidence="1">
    <location>
        <begin position="55"/>
        <end position="77"/>
    </location>
</feature>
<accession>A0A443HJI5</accession>
<dbReference type="AlphaFoldDB" id="A0A443HJI5"/>
<dbReference type="PANTHER" id="PTHR35395:SF1">
    <property type="entry name" value="DUF6536 DOMAIN-CONTAINING PROTEIN"/>
    <property type="match status" value="1"/>
</dbReference>
<gene>
    <name evidence="3" type="ORF">C8Q69DRAFT_112312</name>
</gene>
<dbReference type="RefSeq" id="XP_028481589.1">
    <property type="nucleotide sequence ID" value="XM_028625127.1"/>
</dbReference>
<feature type="domain" description="DUF6536" evidence="2">
    <location>
        <begin position="53"/>
        <end position="200"/>
    </location>
</feature>
<dbReference type="VEuPathDB" id="FungiDB:C8Q69DRAFT_112312"/>
<feature type="transmembrane region" description="Helical" evidence="1">
    <location>
        <begin position="570"/>
        <end position="591"/>
    </location>
</feature>
<reference evidence="3 4" key="1">
    <citation type="journal article" date="2018" name="Front. Microbiol.">
        <title>Genomic and genetic insights into a cosmopolitan fungus, Paecilomyces variotii (Eurotiales).</title>
        <authorList>
            <person name="Urquhart A.S."/>
            <person name="Mondo S.J."/>
            <person name="Makela M.R."/>
            <person name="Hane J.K."/>
            <person name="Wiebenga A."/>
            <person name="He G."/>
            <person name="Mihaltcheva S."/>
            <person name="Pangilinan J."/>
            <person name="Lipzen A."/>
            <person name="Barry K."/>
            <person name="de Vries R.P."/>
            <person name="Grigoriev I.V."/>
            <person name="Idnurm A."/>
        </authorList>
    </citation>
    <scope>NUCLEOTIDE SEQUENCE [LARGE SCALE GENOMIC DNA]</scope>
    <source>
        <strain evidence="3 4">CBS 101075</strain>
    </source>
</reference>
<keyword evidence="4" id="KW-1185">Reference proteome</keyword>
<comment type="caution">
    <text evidence="3">The sequence shown here is derived from an EMBL/GenBank/DDBJ whole genome shotgun (WGS) entry which is preliminary data.</text>
</comment>